<evidence type="ECO:0000256" key="3">
    <source>
        <dbReference type="ARBA" id="ARBA00022448"/>
    </source>
</evidence>
<keyword evidence="11" id="KW-1185">Reference proteome</keyword>
<dbReference type="InterPro" id="IPR018108">
    <property type="entry name" value="MCP_transmembrane"/>
</dbReference>
<protein>
    <submittedName>
        <fullName evidence="10">Uncharacterized protein</fullName>
    </submittedName>
</protein>
<dbReference type="EMBL" id="PJQD01000044">
    <property type="protein sequence ID" value="POY72932.1"/>
    <property type="molecule type" value="Genomic_DNA"/>
</dbReference>
<dbReference type="InterPro" id="IPR023395">
    <property type="entry name" value="MCP_dom_sf"/>
</dbReference>
<evidence type="ECO:0000256" key="2">
    <source>
        <dbReference type="ARBA" id="ARBA00006375"/>
    </source>
</evidence>
<comment type="caution">
    <text evidence="10">The sequence shown here is derived from an EMBL/GenBank/DDBJ whole genome shotgun (WGS) entry which is preliminary data.</text>
</comment>
<gene>
    <name evidence="10" type="ORF">BMF94_4008</name>
</gene>
<evidence type="ECO:0000256" key="9">
    <source>
        <dbReference type="RuleBase" id="RU000488"/>
    </source>
</evidence>
<dbReference type="PROSITE" id="PS50920">
    <property type="entry name" value="SOLCAR"/>
    <property type="match status" value="3"/>
</dbReference>
<reference evidence="10 11" key="1">
    <citation type="journal article" date="2018" name="Front. Microbiol.">
        <title>Prospects for Fungal Bioremediation of Acidic Radioactive Waste Sites: Characterization and Genome Sequence of Rhodotorula taiwanensis MD1149.</title>
        <authorList>
            <person name="Tkavc R."/>
            <person name="Matrosova V.Y."/>
            <person name="Grichenko O.E."/>
            <person name="Gostincar C."/>
            <person name="Volpe R.P."/>
            <person name="Klimenkova P."/>
            <person name="Gaidamakova E.K."/>
            <person name="Zhou C.E."/>
            <person name="Stewart B.J."/>
            <person name="Lyman M.G."/>
            <person name="Malfatti S.A."/>
            <person name="Rubinfeld B."/>
            <person name="Courtot M."/>
            <person name="Singh J."/>
            <person name="Dalgard C.L."/>
            <person name="Hamilton T."/>
            <person name="Frey K.G."/>
            <person name="Gunde-Cimerman N."/>
            <person name="Dugan L."/>
            <person name="Daly M.J."/>
        </authorList>
    </citation>
    <scope>NUCLEOTIDE SEQUENCE [LARGE SCALE GENOMIC DNA]</scope>
    <source>
        <strain evidence="10 11">MD1149</strain>
    </source>
</reference>
<feature type="repeat" description="Solcar" evidence="8">
    <location>
        <begin position="51"/>
        <end position="142"/>
    </location>
</feature>
<dbReference type="AlphaFoldDB" id="A0A2S5B832"/>
<dbReference type="GO" id="GO:0016020">
    <property type="term" value="C:membrane"/>
    <property type="evidence" value="ECO:0007669"/>
    <property type="project" value="UniProtKB-SubCell"/>
</dbReference>
<feature type="repeat" description="Solcar" evidence="8">
    <location>
        <begin position="247"/>
        <end position="332"/>
    </location>
</feature>
<accession>A0A2S5B832</accession>
<proteinExistence type="inferred from homology"/>
<dbReference type="InterPro" id="IPR050391">
    <property type="entry name" value="Mito_Metabolite_Transporter"/>
</dbReference>
<dbReference type="PANTHER" id="PTHR45618">
    <property type="entry name" value="MITOCHONDRIAL DICARBOXYLATE CARRIER-RELATED"/>
    <property type="match status" value="1"/>
</dbReference>
<keyword evidence="7 8" id="KW-0472">Membrane</keyword>
<comment type="similarity">
    <text evidence="2 9">Belongs to the mitochondrial carrier (TC 2.A.29) family.</text>
</comment>
<keyword evidence="5" id="KW-0677">Repeat</keyword>
<evidence type="ECO:0000256" key="7">
    <source>
        <dbReference type="ARBA" id="ARBA00023136"/>
    </source>
</evidence>
<evidence type="ECO:0000256" key="6">
    <source>
        <dbReference type="ARBA" id="ARBA00022989"/>
    </source>
</evidence>
<dbReference type="Pfam" id="PF00153">
    <property type="entry name" value="Mito_carr"/>
    <property type="match status" value="3"/>
</dbReference>
<keyword evidence="3 9" id="KW-0813">Transport</keyword>
<keyword evidence="4 8" id="KW-0812">Transmembrane</keyword>
<name>A0A2S5B832_9BASI</name>
<evidence type="ECO:0000313" key="11">
    <source>
        <dbReference type="Proteomes" id="UP000237144"/>
    </source>
</evidence>
<dbReference type="STRING" id="741276.A0A2S5B832"/>
<dbReference type="SUPFAM" id="SSF103506">
    <property type="entry name" value="Mitochondrial carrier"/>
    <property type="match status" value="1"/>
</dbReference>
<evidence type="ECO:0000256" key="4">
    <source>
        <dbReference type="ARBA" id="ARBA00022692"/>
    </source>
</evidence>
<comment type="subcellular location">
    <subcellularLocation>
        <location evidence="1">Membrane</location>
        <topology evidence="1">Multi-pass membrane protein</topology>
    </subcellularLocation>
</comment>
<evidence type="ECO:0000313" key="10">
    <source>
        <dbReference type="EMBL" id="POY72932.1"/>
    </source>
</evidence>
<keyword evidence="6" id="KW-1133">Transmembrane helix</keyword>
<dbReference type="OrthoDB" id="756301at2759"/>
<evidence type="ECO:0000256" key="5">
    <source>
        <dbReference type="ARBA" id="ARBA00022737"/>
    </source>
</evidence>
<dbReference type="Gene3D" id="1.50.40.10">
    <property type="entry name" value="Mitochondrial carrier domain"/>
    <property type="match status" value="1"/>
</dbReference>
<dbReference type="Proteomes" id="UP000237144">
    <property type="component" value="Unassembled WGS sequence"/>
</dbReference>
<evidence type="ECO:0000256" key="8">
    <source>
        <dbReference type="PROSITE-ProRule" id="PRU00282"/>
    </source>
</evidence>
<organism evidence="10 11">
    <name type="scientific">Rhodotorula taiwanensis</name>
    <dbReference type="NCBI Taxonomy" id="741276"/>
    <lineage>
        <taxon>Eukaryota</taxon>
        <taxon>Fungi</taxon>
        <taxon>Dikarya</taxon>
        <taxon>Basidiomycota</taxon>
        <taxon>Pucciniomycotina</taxon>
        <taxon>Microbotryomycetes</taxon>
        <taxon>Sporidiobolales</taxon>
        <taxon>Sporidiobolaceae</taxon>
        <taxon>Rhodotorula</taxon>
    </lineage>
</organism>
<feature type="repeat" description="Solcar" evidence="8">
    <location>
        <begin position="153"/>
        <end position="236"/>
    </location>
</feature>
<sequence length="338" mass="36153">MSPHPDALAPPPLDPSGEPLPLHLRQLSAHETVPIAPMVDAGPSEAGMLWRKIALAGVSNMTAALVTNPADLIKVRQQLQLKSLSLTTGQTTTRSTNAFRTLVEMVKHEGPLSIYKGLSGSLLRETTYSGIRMGGYDLVKSTICKVNPAADPQGFGTKLAAGMASGMVGAAIANPADLLKVRLQAPSATGSLRWHASQIIQQHGVAGLYKAVFPTTVRAGILTSSQLGVYDHAKHTLINDFPGTFREGLPTHLAASGFAGFCCSATSNPIDVVKVRMMTDSTGQYRSAMHCAALLLKNEGPLAFYKGFSMCFWRLWPHSIVSLLVFEQLRLLVGMKPL</sequence>
<evidence type="ECO:0000256" key="1">
    <source>
        <dbReference type="ARBA" id="ARBA00004141"/>
    </source>
</evidence>